<evidence type="ECO:0000313" key="2">
    <source>
        <dbReference type="EMBL" id="CAK5269304.1"/>
    </source>
</evidence>
<dbReference type="AlphaFoldDB" id="A0AAD2JZP5"/>
<gene>
    <name evidence="2" type="ORF">MYCIT1_LOCUS12921</name>
</gene>
<dbReference type="EMBL" id="CAVNYO010000144">
    <property type="protein sequence ID" value="CAK5269304.1"/>
    <property type="molecule type" value="Genomic_DNA"/>
</dbReference>
<proteinExistence type="predicted"/>
<comment type="caution">
    <text evidence="2">The sequence shown here is derived from an EMBL/GenBank/DDBJ whole genome shotgun (WGS) entry which is preliminary data.</text>
</comment>
<dbReference type="Proteomes" id="UP001295794">
    <property type="component" value="Unassembled WGS sequence"/>
</dbReference>
<evidence type="ECO:0000256" key="1">
    <source>
        <dbReference type="SAM" id="MobiDB-lite"/>
    </source>
</evidence>
<organism evidence="2 3">
    <name type="scientific">Mycena citricolor</name>
    <dbReference type="NCBI Taxonomy" id="2018698"/>
    <lineage>
        <taxon>Eukaryota</taxon>
        <taxon>Fungi</taxon>
        <taxon>Dikarya</taxon>
        <taxon>Basidiomycota</taxon>
        <taxon>Agaricomycotina</taxon>
        <taxon>Agaricomycetes</taxon>
        <taxon>Agaricomycetidae</taxon>
        <taxon>Agaricales</taxon>
        <taxon>Marasmiineae</taxon>
        <taxon>Mycenaceae</taxon>
        <taxon>Mycena</taxon>
    </lineage>
</organism>
<name>A0AAD2JZP5_9AGAR</name>
<sequence>GLAYSHRPCLVLRPSVTSMAPYNDGYYYEEEEGEEEGDEDELLLDNDFQEVGGRPYEDWAQLRDDSRVGSDNGGSSGEDGEQQPEREASKHNMGLGVCSDLIFIRQVREKRRKNAKSTMETKLSFYFHEASCLSELLEGAFATAQCTDEFKYKVVASKLRTTAFTVTMTVPGTTLKAVPLLSQSNLEKCIAGMEEKGKSNVKMSIAESAVMEAPNENNVPAQQDEEGPVKKRKRQLSPEEEALGMAMAEIQVANRCNDRRCPNRICFTKNGICKHVLVTPLLLRIWGSAIVSKMDGVTPENPPPHEVEKAFWPLGPEPGISDTPNDDISLMASRRLNSAANKSSPSVTINNDFAAFASLLQPLVSNGQTPNASRVSPALASPALIRPISPAKPKRMTFDAFCKAFRLPPAIFEGLRDIGIDGPHIIAHLTNTDLDRYLPLGLRAQLRYAQSEWEKGKLSADG</sequence>
<evidence type="ECO:0000313" key="3">
    <source>
        <dbReference type="Proteomes" id="UP001295794"/>
    </source>
</evidence>
<protein>
    <submittedName>
        <fullName evidence="2">Uncharacterized protein</fullName>
    </submittedName>
</protein>
<feature type="compositionally biased region" description="Basic and acidic residues" evidence="1">
    <location>
        <begin position="55"/>
        <end position="68"/>
    </location>
</feature>
<accession>A0AAD2JZP5</accession>
<reference evidence="2" key="1">
    <citation type="submission" date="2023-11" db="EMBL/GenBank/DDBJ databases">
        <authorList>
            <person name="De Vega J J."/>
            <person name="De Vega J J."/>
        </authorList>
    </citation>
    <scope>NUCLEOTIDE SEQUENCE</scope>
</reference>
<keyword evidence="3" id="KW-1185">Reference proteome</keyword>
<feature type="non-terminal residue" evidence="2">
    <location>
        <position position="462"/>
    </location>
</feature>
<feature type="region of interest" description="Disordered" evidence="1">
    <location>
        <begin position="55"/>
        <end position="91"/>
    </location>
</feature>
<feature type="region of interest" description="Disordered" evidence="1">
    <location>
        <begin position="214"/>
        <end position="235"/>
    </location>
</feature>